<dbReference type="PANTHER" id="PTHR31088">
    <property type="entry name" value="MEMBRANE-ASSOCIATED PROTEIN VIPP1, CHLOROPLASTIC"/>
    <property type="match status" value="1"/>
</dbReference>
<evidence type="ECO:0000256" key="3">
    <source>
        <dbReference type="SAM" id="MobiDB-lite"/>
    </source>
</evidence>
<evidence type="ECO:0000256" key="2">
    <source>
        <dbReference type="SAM" id="Coils"/>
    </source>
</evidence>
<feature type="compositionally biased region" description="Low complexity" evidence="3">
    <location>
        <begin position="211"/>
        <end position="223"/>
    </location>
</feature>
<dbReference type="Pfam" id="PF04012">
    <property type="entry name" value="PspA_IM30"/>
    <property type="match status" value="1"/>
</dbReference>
<feature type="coiled-coil region" evidence="2">
    <location>
        <begin position="110"/>
        <end position="151"/>
    </location>
</feature>
<proteinExistence type="inferred from homology"/>
<evidence type="ECO:0000313" key="4">
    <source>
        <dbReference type="EMBL" id="VEN74174.1"/>
    </source>
</evidence>
<gene>
    <name evidence="4" type="ORF">EPICR_30107</name>
</gene>
<evidence type="ECO:0000256" key="1">
    <source>
        <dbReference type="ARBA" id="ARBA00043985"/>
    </source>
</evidence>
<dbReference type="AlphaFoldDB" id="A0A484HIC2"/>
<dbReference type="EMBL" id="CAACVI010000023">
    <property type="protein sequence ID" value="VEN74174.1"/>
    <property type="molecule type" value="Genomic_DNA"/>
</dbReference>
<dbReference type="InterPro" id="IPR007157">
    <property type="entry name" value="PspA_VIPP1"/>
</dbReference>
<dbReference type="PANTHER" id="PTHR31088:SF6">
    <property type="entry name" value="PHAGE SHOCK PROTEIN A"/>
    <property type="match status" value="1"/>
</dbReference>
<protein>
    <submittedName>
        <fullName evidence="4">Phage shock protein A</fullName>
    </submittedName>
</protein>
<sequence length="234" mass="25807">MSIFKRIFKVSQSEAHAVLDKIEDPIRMTEQGIRDLKKDLQGAMTSLAEVKGMAIRTRRDAENKKKSAADYERKAMTLLQKMQDGQLEAAEAERLATEALNLKEKDAAEALRLSREAEQHEKMSAQLQANVNKIKSTIQTYENDLLTLKARARTASATKKINQQISRIDSSGTISMLEKMRARVEEDESLAAAYGEMASADRNVDDEIEAALGSGSSASSPSLDDLKKKMGIGS</sequence>
<accession>A0A484HIC2</accession>
<comment type="similarity">
    <text evidence="1">Belongs to the PspA/Vipp/IM30 family.</text>
</comment>
<keyword evidence="2" id="KW-0175">Coiled coil</keyword>
<organism evidence="4">
    <name type="scientific">uncultured Desulfobacteraceae bacterium</name>
    <dbReference type="NCBI Taxonomy" id="218296"/>
    <lineage>
        <taxon>Bacteria</taxon>
        <taxon>Pseudomonadati</taxon>
        <taxon>Thermodesulfobacteriota</taxon>
        <taxon>Desulfobacteria</taxon>
        <taxon>Desulfobacterales</taxon>
        <taxon>Desulfobacteraceae</taxon>
        <taxon>environmental samples</taxon>
    </lineage>
</organism>
<name>A0A484HIC2_9BACT</name>
<reference evidence="4" key="1">
    <citation type="submission" date="2019-01" db="EMBL/GenBank/DDBJ databases">
        <authorList>
            <consortium name="Genoscope - CEA"/>
            <person name="William W."/>
        </authorList>
    </citation>
    <scope>NUCLEOTIDE SEQUENCE</scope>
    <source>
        <strain evidence="4">CR-1</strain>
    </source>
</reference>
<feature type="region of interest" description="Disordered" evidence="3">
    <location>
        <begin position="211"/>
        <end position="234"/>
    </location>
</feature>